<comment type="caution">
    <text evidence="2">The sequence shown here is derived from an EMBL/GenBank/DDBJ whole genome shotgun (WGS) entry which is preliminary data.</text>
</comment>
<proteinExistence type="predicted"/>
<keyword evidence="3" id="KW-1185">Reference proteome</keyword>
<protein>
    <submittedName>
        <fullName evidence="2">Nickel uptake transporter family protein</fullName>
    </submittedName>
</protein>
<evidence type="ECO:0000313" key="3">
    <source>
        <dbReference type="Proteomes" id="UP000657372"/>
    </source>
</evidence>
<dbReference type="EMBL" id="JADOEL010000006">
    <property type="protein sequence ID" value="MBF8178019.1"/>
    <property type="molecule type" value="Genomic_DNA"/>
</dbReference>
<keyword evidence="1" id="KW-0732">Signal</keyword>
<reference evidence="2 3" key="1">
    <citation type="submission" date="2020-11" db="EMBL/GenBank/DDBJ databases">
        <title>WGS of Herminiimonas contaminans strain Marseille-Q4544 isolated from planarians Schmidtea mediterranea.</title>
        <authorList>
            <person name="Kangale L."/>
        </authorList>
    </citation>
    <scope>NUCLEOTIDE SEQUENCE [LARGE SCALE GENOMIC DNA]</scope>
    <source>
        <strain evidence="2 3">Marseille-Q4544</strain>
    </source>
</reference>
<organism evidence="2 3">
    <name type="scientific">Herminiimonas contaminans</name>
    <dbReference type="NCBI Taxonomy" id="1111140"/>
    <lineage>
        <taxon>Bacteria</taxon>
        <taxon>Pseudomonadati</taxon>
        <taxon>Pseudomonadota</taxon>
        <taxon>Betaproteobacteria</taxon>
        <taxon>Burkholderiales</taxon>
        <taxon>Oxalobacteraceae</taxon>
        <taxon>Herminiimonas</taxon>
    </lineage>
</organism>
<feature type="signal peptide" evidence="1">
    <location>
        <begin position="1"/>
        <end position="20"/>
    </location>
</feature>
<dbReference type="Proteomes" id="UP000657372">
    <property type="component" value="Unassembled WGS sequence"/>
</dbReference>
<feature type="chain" id="PRO_5046423544" evidence="1">
    <location>
        <begin position="21"/>
        <end position="214"/>
    </location>
</feature>
<evidence type="ECO:0000256" key="1">
    <source>
        <dbReference type="SAM" id="SignalP"/>
    </source>
</evidence>
<name>A0ABS0EVB3_9BURK</name>
<dbReference type="RefSeq" id="WP_195875543.1">
    <property type="nucleotide sequence ID" value="NZ_JADOEL010000006.1"/>
</dbReference>
<accession>A0ABS0EVB3</accession>
<sequence>MIKKTLVTMLLSSFAVAASAHQVWVERDASGPAKVYVGDVDGERDHGDDVAKLAATTQVFGKDSKQLAKLTTKNEYLEAAVSGSGDVRLIADQVWKPWKNKDGQMQAAVFNSRAGRTETAAALDFELVPVKANGNVFTLTFKGEPVANKKVSVINPEQWVKGFTTDKEGRVQVPLQGKGRYILMSNHEQKGDLEVAGDKVQKISYTTTLSFVNK</sequence>
<evidence type="ECO:0000313" key="2">
    <source>
        <dbReference type="EMBL" id="MBF8178019.1"/>
    </source>
</evidence>
<gene>
    <name evidence="2" type="ORF">IXC47_10030</name>
</gene>